<dbReference type="InterPro" id="IPR003812">
    <property type="entry name" value="Fido"/>
</dbReference>
<dbReference type="InterPro" id="IPR036597">
    <property type="entry name" value="Fido-like_dom_sf"/>
</dbReference>
<evidence type="ECO:0000313" key="3">
    <source>
        <dbReference type="Proteomes" id="UP000316242"/>
    </source>
</evidence>
<dbReference type="EMBL" id="BJNE01000004">
    <property type="protein sequence ID" value="GEC12096.1"/>
    <property type="molecule type" value="Genomic_DNA"/>
</dbReference>
<dbReference type="Pfam" id="PF02661">
    <property type="entry name" value="Fic"/>
    <property type="match status" value="1"/>
</dbReference>
<dbReference type="Proteomes" id="UP000316242">
    <property type="component" value="Unassembled WGS sequence"/>
</dbReference>
<proteinExistence type="predicted"/>
<dbReference type="InterPro" id="IPR040198">
    <property type="entry name" value="Fido_containing"/>
</dbReference>
<dbReference type="Gene3D" id="1.10.3290.10">
    <property type="entry name" value="Fido-like domain"/>
    <property type="match status" value="1"/>
</dbReference>
<comment type="caution">
    <text evidence="2">The sequence shown here is derived from an EMBL/GenBank/DDBJ whole genome shotgun (WGS) entry which is preliminary data.</text>
</comment>
<protein>
    <recommendedName>
        <fullName evidence="1">Fido domain-containing protein</fullName>
    </recommendedName>
</protein>
<accession>A0ABQ0RJV2</accession>
<dbReference type="PANTHER" id="PTHR13504:SF38">
    <property type="entry name" value="FIDO DOMAIN-CONTAINING PROTEIN"/>
    <property type="match status" value="1"/>
</dbReference>
<dbReference type="PANTHER" id="PTHR13504">
    <property type="entry name" value="FIDO DOMAIN-CONTAINING PROTEIN DDB_G0283145"/>
    <property type="match status" value="1"/>
</dbReference>
<keyword evidence="3" id="KW-1185">Reference proteome</keyword>
<sequence>MDDLVKFANRVDLPILVQTAIAHAQFETIHSFPDGNGRVGRALIQAILRGTQLTRSVTEPVSAGLLHDTTSYFNALDSYRSGDIAPIAAAAANASFAAISNRRLLVNDLDTAQKQWREQVKERRDSAANRRVSILLRQPVIDSSSAAAELGITTVNVQIAINHLVDAGILVQITNRKRNRIWVTKDVVRGLDEFVARAKRRR</sequence>
<feature type="domain" description="Fido" evidence="1">
    <location>
        <begin position="1"/>
        <end position="93"/>
    </location>
</feature>
<gene>
    <name evidence="2" type="ORF">ANI01nite_12990</name>
</gene>
<dbReference type="SUPFAM" id="SSF140931">
    <property type="entry name" value="Fic-like"/>
    <property type="match status" value="1"/>
</dbReference>
<evidence type="ECO:0000259" key="1">
    <source>
        <dbReference type="PROSITE" id="PS51459"/>
    </source>
</evidence>
<name>A0ABQ0RJV2_GLUNI</name>
<organism evidence="2 3">
    <name type="scientific">Glutamicibacter nicotianae</name>
    <name type="common">Arthrobacter nicotianae</name>
    <dbReference type="NCBI Taxonomy" id="37929"/>
    <lineage>
        <taxon>Bacteria</taxon>
        <taxon>Bacillati</taxon>
        <taxon>Actinomycetota</taxon>
        <taxon>Actinomycetes</taxon>
        <taxon>Micrococcales</taxon>
        <taxon>Micrococcaceae</taxon>
        <taxon>Glutamicibacter</taxon>
    </lineage>
</organism>
<reference evidence="2 3" key="1">
    <citation type="submission" date="2019-06" db="EMBL/GenBank/DDBJ databases">
        <title>Whole genome shotgun sequence of Glutamicibacter nicotianae NBRC 14234.</title>
        <authorList>
            <person name="Hosoyama A."/>
            <person name="Uohara A."/>
            <person name="Ohji S."/>
            <person name="Ichikawa N."/>
        </authorList>
    </citation>
    <scope>NUCLEOTIDE SEQUENCE [LARGE SCALE GENOMIC DNA]</scope>
    <source>
        <strain evidence="2 3">NBRC 14234</strain>
    </source>
</reference>
<evidence type="ECO:0000313" key="2">
    <source>
        <dbReference type="EMBL" id="GEC12096.1"/>
    </source>
</evidence>
<dbReference type="PROSITE" id="PS51459">
    <property type="entry name" value="FIDO"/>
    <property type="match status" value="1"/>
</dbReference>